<feature type="transmembrane region" description="Helical" evidence="6">
    <location>
        <begin position="268"/>
        <end position="285"/>
    </location>
</feature>
<evidence type="ECO:0000256" key="5">
    <source>
        <dbReference type="ARBA" id="ARBA00023136"/>
    </source>
</evidence>
<feature type="domain" description="EamA" evidence="7">
    <location>
        <begin position="12"/>
        <end position="140"/>
    </location>
</feature>
<gene>
    <name evidence="8" type="ORF">I5L03_00225</name>
</gene>
<comment type="caution">
    <text evidence="8">The sequence shown here is derived from an EMBL/GenBank/DDBJ whole genome shotgun (WGS) entry which is preliminary data.</text>
</comment>
<feature type="transmembrane region" description="Helical" evidence="6">
    <location>
        <begin position="95"/>
        <end position="113"/>
    </location>
</feature>
<dbReference type="Gene3D" id="1.10.3730.20">
    <property type="match status" value="1"/>
</dbReference>
<reference evidence="8 9" key="1">
    <citation type="submission" date="2020-11" db="EMBL/GenBank/DDBJ databases">
        <title>Erythrobacter sediminis sp. nov., a marine bacterium from a tidal flat of Garorim Bay.</title>
        <authorList>
            <person name="Kim D."/>
            <person name="Yoo Y."/>
            <person name="Kim J.-J."/>
        </authorList>
    </citation>
    <scope>NUCLEOTIDE SEQUENCE [LARGE SCALE GENOMIC DNA]</scope>
    <source>
        <strain evidence="8 9">JGD-13</strain>
    </source>
</reference>
<proteinExistence type="inferred from homology"/>
<dbReference type="EMBL" id="JAEANY010000001">
    <property type="protein sequence ID" value="MBH5321004.1"/>
    <property type="molecule type" value="Genomic_DNA"/>
</dbReference>
<dbReference type="Proteomes" id="UP000602442">
    <property type="component" value="Unassembled WGS sequence"/>
</dbReference>
<evidence type="ECO:0000256" key="1">
    <source>
        <dbReference type="ARBA" id="ARBA00004141"/>
    </source>
</evidence>
<keyword evidence="9" id="KW-1185">Reference proteome</keyword>
<evidence type="ECO:0000256" key="4">
    <source>
        <dbReference type="ARBA" id="ARBA00022989"/>
    </source>
</evidence>
<feature type="transmembrane region" description="Helical" evidence="6">
    <location>
        <begin position="242"/>
        <end position="262"/>
    </location>
</feature>
<feature type="transmembrane region" description="Helical" evidence="6">
    <location>
        <begin position="186"/>
        <end position="208"/>
    </location>
</feature>
<dbReference type="InterPro" id="IPR000620">
    <property type="entry name" value="EamA_dom"/>
</dbReference>
<dbReference type="Pfam" id="PF00892">
    <property type="entry name" value="EamA"/>
    <property type="match status" value="2"/>
</dbReference>
<evidence type="ECO:0000256" key="6">
    <source>
        <dbReference type="SAM" id="Phobius"/>
    </source>
</evidence>
<evidence type="ECO:0000313" key="8">
    <source>
        <dbReference type="EMBL" id="MBH5321004.1"/>
    </source>
</evidence>
<feature type="transmembrane region" description="Helical" evidence="6">
    <location>
        <begin position="214"/>
        <end position="235"/>
    </location>
</feature>
<feature type="domain" description="EamA" evidence="7">
    <location>
        <begin position="156"/>
        <end position="284"/>
    </location>
</feature>
<evidence type="ECO:0000256" key="2">
    <source>
        <dbReference type="ARBA" id="ARBA00009853"/>
    </source>
</evidence>
<organism evidence="8 9">
    <name type="scientific">Aurantiacibacter sediminis</name>
    <dbReference type="NCBI Taxonomy" id="2793064"/>
    <lineage>
        <taxon>Bacteria</taxon>
        <taxon>Pseudomonadati</taxon>
        <taxon>Pseudomonadota</taxon>
        <taxon>Alphaproteobacteria</taxon>
        <taxon>Sphingomonadales</taxon>
        <taxon>Erythrobacteraceae</taxon>
        <taxon>Aurantiacibacter</taxon>
    </lineage>
</organism>
<sequence length="304" mass="32396">MEHKQRLLLPFLAAFIGVGLLSLMDALMKGASLATGVYTASLLRSLLAAAMLAPIWLTTGFVWPKRAVLKLHIERGVVSAVMALTFFYALTKLPIAEAIAISFIAPLIALYFARIFLGETISRQAIVASLIGFAGTIVIVSGRLGRSDFDEGVALGLASLSISALLYAYNFVVIRRQSQVAKPLECATFHSGVGGLVQALAAPFFFLLPDTETLGMIGIAAALTAIASMLIAWTYARAEAQVLVPVEYTGFLWAALFGWLFFREDVTLTTILGVSLIVAGCWLAIPRTKASADAAKPIASPKAD</sequence>
<feature type="transmembrane region" description="Helical" evidence="6">
    <location>
        <begin position="71"/>
        <end position="89"/>
    </location>
</feature>
<feature type="transmembrane region" description="Helical" evidence="6">
    <location>
        <begin position="46"/>
        <end position="64"/>
    </location>
</feature>
<feature type="transmembrane region" description="Helical" evidence="6">
    <location>
        <begin position="125"/>
        <end position="142"/>
    </location>
</feature>
<keyword evidence="4 6" id="KW-1133">Transmembrane helix</keyword>
<protein>
    <submittedName>
        <fullName evidence="8">DMT family transporter</fullName>
    </submittedName>
</protein>
<keyword evidence="5 6" id="KW-0472">Membrane</keyword>
<feature type="transmembrane region" description="Helical" evidence="6">
    <location>
        <begin position="154"/>
        <end position="174"/>
    </location>
</feature>
<accession>A0ABS0MZ59</accession>
<dbReference type="PANTHER" id="PTHR22911:SF6">
    <property type="entry name" value="SOLUTE CARRIER FAMILY 35 MEMBER G1"/>
    <property type="match status" value="1"/>
</dbReference>
<comment type="similarity">
    <text evidence="2">Belongs to the drug/metabolite transporter (DMT) superfamily. 10 TMS drug/metabolite exporter (DME) (TC 2.A.7.3) family.</text>
</comment>
<dbReference type="RefSeq" id="WP_197919649.1">
    <property type="nucleotide sequence ID" value="NZ_CAWPTA010000006.1"/>
</dbReference>
<comment type="subcellular location">
    <subcellularLocation>
        <location evidence="1">Membrane</location>
        <topology evidence="1">Multi-pass membrane protein</topology>
    </subcellularLocation>
</comment>
<name>A0ABS0MZ59_9SPHN</name>
<dbReference type="SUPFAM" id="SSF103481">
    <property type="entry name" value="Multidrug resistance efflux transporter EmrE"/>
    <property type="match status" value="2"/>
</dbReference>
<dbReference type="PANTHER" id="PTHR22911">
    <property type="entry name" value="ACYL-MALONYL CONDENSING ENZYME-RELATED"/>
    <property type="match status" value="1"/>
</dbReference>
<evidence type="ECO:0000256" key="3">
    <source>
        <dbReference type="ARBA" id="ARBA00022692"/>
    </source>
</evidence>
<keyword evidence="3 6" id="KW-0812">Transmembrane</keyword>
<dbReference type="InterPro" id="IPR037185">
    <property type="entry name" value="EmrE-like"/>
</dbReference>
<evidence type="ECO:0000313" key="9">
    <source>
        <dbReference type="Proteomes" id="UP000602442"/>
    </source>
</evidence>
<evidence type="ECO:0000259" key="7">
    <source>
        <dbReference type="Pfam" id="PF00892"/>
    </source>
</evidence>